<dbReference type="InterPro" id="IPR050301">
    <property type="entry name" value="NTE"/>
</dbReference>
<evidence type="ECO:0000256" key="3">
    <source>
        <dbReference type="ARBA" id="ARBA00023098"/>
    </source>
</evidence>
<dbReference type="Proteomes" id="UP001171529">
    <property type="component" value="Unassembled WGS sequence"/>
</dbReference>
<gene>
    <name evidence="6" type="ORF">O8C91_03275</name>
</gene>
<evidence type="ECO:0000256" key="2">
    <source>
        <dbReference type="ARBA" id="ARBA00022963"/>
    </source>
</evidence>
<dbReference type="SUPFAM" id="SSF52151">
    <property type="entry name" value="FabD/lysophospholipase-like"/>
    <property type="match status" value="1"/>
</dbReference>
<dbReference type="PANTHER" id="PTHR14226:SF29">
    <property type="entry name" value="NEUROPATHY TARGET ESTERASE SWS"/>
    <property type="match status" value="1"/>
</dbReference>
<comment type="caution">
    <text evidence="4">Lacks conserved residue(s) required for the propagation of feature annotation.</text>
</comment>
<comment type="caution">
    <text evidence="6">The sequence shown here is derived from an EMBL/GenBank/DDBJ whole genome shotgun (WGS) entry which is preliminary data.</text>
</comment>
<feature type="active site" description="Proton acceptor" evidence="4">
    <location>
        <position position="207"/>
    </location>
</feature>
<evidence type="ECO:0000256" key="1">
    <source>
        <dbReference type="ARBA" id="ARBA00022801"/>
    </source>
</evidence>
<proteinExistence type="predicted"/>
<evidence type="ECO:0000313" key="7">
    <source>
        <dbReference type="Proteomes" id="UP001171529"/>
    </source>
</evidence>
<keyword evidence="2 4" id="KW-0442">Lipid degradation</keyword>
<dbReference type="Pfam" id="PF01734">
    <property type="entry name" value="Patatin"/>
    <property type="match status" value="1"/>
</dbReference>
<dbReference type="PROSITE" id="PS51635">
    <property type="entry name" value="PNPLA"/>
    <property type="match status" value="1"/>
</dbReference>
<keyword evidence="3 4" id="KW-0443">Lipid metabolism</keyword>
<reference evidence="6" key="2">
    <citation type="journal article" date="2023" name="Microorganisms">
        <title>Genomic Characterization of Arcobacter butzleri Strains Isolated from Various Sources in Lithuania.</title>
        <authorList>
            <person name="Uljanovas D."/>
            <person name="Golz G."/>
            <person name="Fleischmann S."/>
            <person name="Kudirkiene E."/>
            <person name="Kasetiene N."/>
            <person name="Grineviciene A."/>
            <person name="Tamuleviciene E."/>
            <person name="Aksomaitiene J."/>
            <person name="Alter T."/>
            <person name="Malakauskas M."/>
        </authorList>
    </citation>
    <scope>NUCLEOTIDE SEQUENCE</scope>
    <source>
        <strain evidence="6">RCM39</strain>
    </source>
</reference>
<dbReference type="InterPro" id="IPR016035">
    <property type="entry name" value="Acyl_Trfase/lysoPLipase"/>
</dbReference>
<name>A0AAW7PPT0_9BACT</name>
<dbReference type="PANTHER" id="PTHR14226">
    <property type="entry name" value="NEUROPATHY TARGET ESTERASE/SWISS CHEESE D.MELANOGASTER"/>
    <property type="match status" value="1"/>
</dbReference>
<evidence type="ECO:0000256" key="4">
    <source>
        <dbReference type="PROSITE-ProRule" id="PRU01161"/>
    </source>
</evidence>
<evidence type="ECO:0000313" key="6">
    <source>
        <dbReference type="EMBL" id="MDN5063210.1"/>
    </source>
</evidence>
<reference evidence="6" key="1">
    <citation type="submission" date="2022-12" db="EMBL/GenBank/DDBJ databases">
        <authorList>
            <person name="Uljanovas D."/>
        </authorList>
    </citation>
    <scope>NUCLEOTIDE SEQUENCE</scope>
    <source>
        <strain evidence="6">RCM39</strain>
    </source>
</reference>
<dbReference type="RefSeq" id="WP_301344850.1">
    <property type="nucleotide sequence ID" value="NZ_JAPZDB010000010.1"/>
</dbReference>
<dbReference type="AlphaFoldDB" id="A0AAW7PPT0"/>
<keyword evidence="1 4" id="KW-0378">Hydrolase</keyword>
<dbReference type="GO" id="GO:0016042">
    <property type="term" value="P:lipid catabolic process"/>
    <property type="evidence" value="ECO:0007669"/>
    <property type="project" value="UniProtKB-UniRule"/>
</dbReference>
<organism evidence="6 7">
    <name type="scientific">Aliarcobacter butzleri</name>
    <dbReference type="NCBI Taxonomy" id="28197"/>
    <lineage>
        <taxon>Bacteria</taxon>
        <taxon>Pseudomonadati</taxon>
        <taxon>Campylobacterota</taxon>
        <taxon>Epsilonproteobacteria</taxon>
        <taxon>Campylobacterales</taxon>
        <taxon>Arcobacteraceae</taxon>
        <taxon>Aliarcobacter</taxon>
    </lineage>
</organism>
<dbReference type="InterPro" id="IPR002641">
    <property type="entry name" value="PNPLA_dom"/>
</dbReference>
<evidence type="ECO:0000259" key="5">
    <source>
        <dbReference type="PROSITE" id="PS51635"/>
    </source>
</evidence>
<dbReference type="EMBL" id="JAPZDC010000002">
    <property type="protein sequence ID" value="MDN5063210.1"/>
    <property type="molecule type" value="Genomic_DNA"/>
</dbReference>
<feature type="short sequence motif" description="GXSXG" evidence="4">
    <location>
        <begin position="36"/>
        <end position="40"/>
    </location>
</feature>
<feature type="active site" description="Nucleophile" evidence="4">
    <location>
        <position position="38"/>
    </location>
</feature>
<sequence>MKLGVVLSGGGAKGAYEAGFLKALSEFNIQPNAIAGTSIGALNGAIYSANKNTKEVALILEKIWRDLANSSSLQVDKTKVIKNLIEVILYFSPLAPVDKVTKLASYLLSNSIGKGGILSTEPLSNVLEKYASIEKLLNGLPLYVGVTQSGGNLIDTLRLFELENGGFTEYKKIQDLEKDYIYKTILASAALPIAFDSQEIDGKKYRDGCLSSLWNEWGNTPIKPLIEKENCTHLVVCHLNEASFFNRHDSFFKEKNVEIIEIRPKYGTFNYLDPFIFSVDKIDMWIEQGYKDSKKALQDSLGALNRKYERIYHEEEGKIVDEKLKNFSFNN</sequence>
<protein>
    <submittedName>
        <fullName evidence="6">Patatin-like phospholipase family protein</fullName>
    </submittedName>
</protein>
<dbReference type="CDD" id="cd07209">
    <property type="entry name" value="Pat_hypo_Ecoli_Z1214_like"/>
    <property type="match status" value="1"/>
</dbReference>
<feature type="domain" description="PNPLA" evidence="5">
    <location>
        <begin position="5"/>
        <end position="226"/>
    </location>
</feature>
<feature type="short sequence motif" description="GXGXXG" evidence="4">
    <location>
        <begin position="9"/>
        <end position="14"/>
    </location>
</feature>
<dbReference type="Gene3D" id="3.40.1090.10">
    <property type="entry name" value="Cytosolic phospholipase A2 catalytic domain"/>
    <property type="match status" value="2"/>
</dbReference>
<dbReference type="GO" id="GO:0016787">
    <property type="term" value="F:hydrolase activity"/>
    <property type="evidence" value="ECO:0007669"/>
    <property type="project" value="UniProtKB-UniRule"/>
</dbReference>
<accession>A0AAW7PPT0</accession>